<dbReference type="RefSeq" id="WP_072429600.1">
    <property type="nucleotide sequence ID" value="NZ_FPKR01000013.1"/>
</dbReference>
<dbReference type="Pfam" id="PF00497">
    <property type="entry name" value="SBP_bac_3"/>
    <property type="match status" value="1"/>
</dbReference>
<keyword evidence="5" id="KW-1185">Reference proteome</keyword>
<dbReference type="AlphaFoldDB" id="A0A1K2HPB8"/>
<evidence type="ECO:0000259" key="3">
    <source>
        <dbReference type="Pfam" id="PF00497"/>
    </source>
</evidence>
<dbReference type="InterPro" id="IPR001638">
    <property type="entry name" value="Solute-binding_3/MltF_N"/>
</dbReference>
<dbReference type="Proteomes" id="UP000186513">
    <property type="component" value="Unassembled WGS sequence"/>
</dbReference>
<feature type="signal peptide" evidence="2">
    <location>
        <begin position="1"/>
        <end position="17"/>
    </location>
</feature>
<dbReference type="PANTHER" id="PTHR35936:SF25">
    <property type="entry name" value="ABC TRANSPORTER SUBSTRATE-BINDING PROTEIN"/>
    <property type="match status" value="1"/>
</dbReference>
<protein>
    <submittedName>
        <fullName evidence="4">Polar amino acid transport system substrate-binding protein</fullName>
    </submittedName>
</protein>
<accession>A0A1K2HPB8</accession>
<proteinExistence type="predicted"/>
<reference evidence="4 5" key="1">
    <citation type="submission" date="2016-11" db="EMBL/GenBank/DDBJ databases">
        <authorList>
            <person name="Jaros S."/>
            <person name="Januszkiewicz K."/>
            <person name="Wedrychowicz H."/>
        </authorList>
    </citation>
    <scope>NUCLEOTIDE SEQUENCE [LARGE SCALE GENOMIC DNA]</scope>
    <source>
        <strain evidence="4 5">DSM 18899</strain>
    </source>
</reference>
<name>A0A1K2HPB8_9NEIS</name>
<evidence type="ECO:0000313" key="5">
    <source>
        <dbReference type="Proteomes" id="UP000186513"/>
    </source>
</evidence>
<sequence>MRLLYYLLFALCLPLQAAPLALTSGNDYAPFADQDLPGGGLATRVVRAVFERLGEPIRVDWLPWKRGYALTLEGRYAATFPYIHSPEREALFHYSEPIFVGKSYLYTLKTRTLSLSEAGLRGRSLCVPLGWSLPQSPILVAAIHSGAMQVERPADLAACAQMVRLGRADAFNAQELIAEQVLLEVGLSSQFQRSAEPVMVVELALIAAKQQAGSAELVARFNQALRAMREDGSYQRLLSAR</sequence>
<feature type="chain" id="PRO_5013312645" evidence="2">
    <location>
        <begin position="18"/>
        <end position="241"/>
    </location>
</feature>
<feature type="domain" description="Solute-binding protein family 3/N-terminal" evidence="3">
    <location>
        <begin position="25"/>
        <end position="238"/>
    </location>
</feature>
<dbReference type="PANTHER" id="PTHR35936">
    <property type="entry name" value="MEMBRANE-BOUND LYTIC MUREIN TRANSGLYCOSYLASE F"/>
    <property type="match status" value="1"/>
</dbReference>
<evidence type="ECO:0000256" key="2">
    <source>
        <dbReference type="SAM" id="SignalP"/>
    </source>
</evidence>
<organism evidence="4 5">
    <name type="scientific">Chitinimonas taiwanensis DSM 18899</name>
    <dbReference type="NCBI Taxonomy" id="1121279"/>
    <lineage>
        <taxon>Bacteria</taxon>
        <taxon>Pseudomonadati</taxon>
        <taxon>Pseudomonadota</taxon>
        <taxon>Betaproteobacteria</taxon>
        <taxon>Neisseriales</taxon>
        <taxon>Chitinibacteraceae</taxon>
        <taxon>Chitinimonas</taxon>
    </lineage>
</organism>
<dbReference type="EMBL" id="FPKR01000013">
    <property type="protein sequence ID" value="SFZ78660.1"/>
    <property type="molecule type" value="Genomic_DNA"/>
</dbReference>
<keyword evidence="1 2" id="KW-0732">Signal</keyword>
<dbReference type="STRING" id="1121279.SAMN02745887_03107"/>
<gene>
    <name evidence="4" type="ORF">SAMN02745887_03107</name>
</gene>
<evidence type="ECO:0000256" key="1">
    <source>
        <dbReference type="ARBA" id="ARBA00022729"/>
    </source>
</evidence>
<evidence type="ECO:0000313" key="4">
    <source>
        <dbReference type="EMBL" id="SFZ78660.1"/>
    </source>
</evidence>
<dbReference type="SUPFAM" id="SSF53850">
    <property type="entry name" value="Periplasmic binding protein-like II"/>
    <property type="match status" value="1"/>
</dbReference>
<dbReference type="Gene3D" id="3.40.190.10">
    <property type="entry name" value="Periplasmic binding protein-like II"/>
    <property type="match status" value="2"/>
</dbReference>